<dbReference type="AlphaFoldDB" id="A0AAU7Z617"/>
<dbReference type="GO" id="GO:0004074">
    <property type="term" value="F:biliverdin reductase [NAD(P)H] activity"/>
    <property type="evidence" value="ECO:0007669"/>
    <property type="project" value="TreeGrafter"/>
</dbReference>
<dbReference type="InterPro" id="IPR051606">
    <property type="entry name" value="Polyketide_Oxido-like"/>
</dbReference>
<protein>
    <submittedName>
        <fullName evidence="2">NAD(P)H-binding protein</fullName>
    </submittedName>
</protein>
<dbReference type="Gene3D" id="3.40.50.720">
    <property type="entry name" value="NAD(P)-binding Rossmann-like Domain"/>
    <property type="match status" value="1"/>
</dbReference>
<dbReference type="InterPro" id="IPR016040">
    <property type="entry name" value="NAD(P)-bd_dom"/>
</dbReference>
<dbReference type="Pfam" id="PF13460">
    <property type="entry name" value="NAD_binding_10"/>
    <property type="match status" value="1"/>
</dbReference>
<proteinExistence type="predicted"/>
<evidence type="ECO:0000313" key="2">
    <source>
        <dbReference type="EMBL" id="XCB24299.1"/>
    </source>
</evidence>
<dbReference type="EMBL" id="CP132938">
    <property type="protein sequence ID" value="XCB24299.1"/>
    <property type="molecule type" value="Genomic_DNA"/>
</dbReference>
<gene>
    <name evidence="2" type="ORF">RBB81_10320</name>
</gene>
<accession>A0AAU7Z617</accession>
<organism evidence="2">
    <name type="scientific">Tunturiibacter gelidiferens</name>
    <dbReference type="NCBI Taxonomy" id="3069689"/>
    <lineage>
        <taxon>Bacteria</taxon>
        <taxon>Pseudomonadati</taxon>
        <taxon>Acidobacteriota</taxon>
        <taxon>Terriglobia</taxon>
        <taxon>Terriglobales</taxon>
        <taxon>Acidobacteriaceae</taxon>
        <taxon>Tunturiibacter</taxon>
    </lineage>
</organism>
<dbReference type="RefSeq" id="WP_353073629.1">
    <property type="nucleotide sequence ID" value="NZ_CP132938.1"/>
</dbReference>
<evidence type="ECO:0000259" key="1">
    <source>
        <dbReference type="Pfam" id="PF13460"/>
    </source>
</evidence>
<reference evidence="2" key="2">
    <citation type="journal article" date="2024" name="Environ. Microbiol.">
        <title>Genome analysis and description of Tunturibacter gen. nov. expands the diversity of Terriglobia in tundra soils.</title>
        <authorList>
            <person name="Messyasz A."/>
            <person name="Mannisto M.K."/>
            <person name="Kerkhof L.J."/>
            <person name="Haggblom M.M."/>
        </authorList>
    </citation>
    <scope>NUCLEOTIDE SEQUENCE</scope>
    <source>
        <strain evidence="2">M8UP39</strain>
    </source>
</reference>
<feature type="domain" description="NAD(P)-binding" evidence="1">
    <location>
        <begin position="15"/>
        <end position="180"/>
    </location>
</feature>
<dbReference type="SUPFAM" id="SSF51735">
    <property type="entry name" value="NAD(P)-binding Rossmann-fold domains"/>
    <property type="match status" value="1"/>
</dbReference>
<dbReference type="KEGG" id="tgi:RBB81_10320"/>
<reference evidence="2" key="1">
    <citation type="submission" date="2023-08" db="EMBL/GenBank/DDBJ databases">
        <authorList>
            <person name="Messyasz A."/>
            <person name="Mannisto M.K."/>
            <person name="Kerkhof L.J."/>
            <person name="Haggblom M."/>
        </authorList>
    </citation>
    <scope>NUCLEOTIDE SEQUENCE</scope>
    <source>
        <strain evidence="2">M8UP39</strain>
    </source>
</reference>
<dbReference type="PANTHER" id="PTHR43355">
    <property type="entry name" value="FLAVIN REDUCTASE (NADPH)"/>
    <property type="match status" value="1"/>
</dbReference>
<dbReference type="InterPro" id="IPR036291">
    <property type="entry name" value="NAD(P)-bd_dom_sf"/>
</dbReference>
<sequence>MYEAKEDAMKVLVIGAAGKSGEALVNEALAAGHRVMAFVRGAAQYKKANVRVVAGDVLDAAAVDVAVAGQDAVIDALDGKTPWKVTTMETSAAHNIVDAMQRHGVRRLLKISVMGAGESVKNAGFFNEHVLMRTFLRGLLVDKAGMEAEIERSNLVWTLVRLPMLTDGEKTGVARVLSTEGGEKAARSGGPIWQPSWCSNLKVACMCVRQ</sequence>
<dbReference type="GO" id="GO:0042602">
    <property type="term" value="F:riboflavin reductase (NADPH) activity"/>
    <property type="evidence" value="ECO:0007669"/>
    <property type="project" value="TreeGrafter"/>
</dbReference>
<name>A0AAU7Z617_9BACT</name>
<dbReference type="PANTHER" id="PTHR43355:SF2">
    <property type="entry name" value="FLAVIN REDUCTASE (NADPH)"/>
    <property type="match status" value="1"/>
</dbReference>